<name>A0A835Y4Z1_9CHLO</name>
<evidence type="ECO:0000313" key="2">
    <source>
        <dbReference type="EMBL" id="KAG2492605.1"/>
    </source>
</evidence>
<organism evidence="2 3">
    <name type="scientific">Edaphochlamys debaryana</name>
    <dbReference type="NCBI Taxonomy" id="47281"/>
    <lineage>
        <taxon>Eukaryota</taxon>
        <taxon>Viridiplantae</taxon>
        <taxon>Chlorophyta</taxon>
        <taxon>core chlorophytes</taxon>
        <taxon>Chlorophyceae</taxon>
        <taxon>CS clade</taxon>
        <taxon>Chlamydomonadales</taxon>
        <taxon>Chlamydomonadales incertae sedis</taxon>
        <taxon>Edaphochlamys</taxon>
    </lineage>
</organism>
<gene>
    <name evidence="2" type="ORF">HYH03_009021</name>
</gene>
<protein>
    <submittedName>
        <fullName evidence="2">Uncharacterized protein</fullName>
    </submittedName>
</protein>
<feature type="compositionally biased region" description="Polar residues" evidence="1">
    <location>
        <begin position="36"/>
        <end position="46"/>
    </location>
</feature>
<comment type="caution">
    <text evidence="2">The sequence shown here is derived from an EMBL/GenBank/DDBJ whole genome shotgun (WGS) entry which is preliminary data.</text>
</comment>
<proteinExistence type="predicted"/>
<dbReference type="AlphaFoldDB" id="A0A835Y4Z1"/>
<accession>A0A835Y4Z1</accession>
<evidence type="ECO:0000256" key="1">
    <source>
        <dbReference type="SAM" id="MobiDB-lite"/>
    </source>
</evidence>
<feature type="region of interest" description="Disordered" evidence="1">
    <location>
        <begin position="26"/>
        <end position="85"/>
    </location>
</feature>
<dbReference type="EMBL" id="JAEHOE010000043">
    <property type="protein sequence ID" value="KAG2492605.1"/>
    <property type="molecule type" value="Genomic_DNA"/>
</dbReference>
<keyword evidence="3" id="KW-1185">Reference proteome</keyword>
<reference evidence="2" key="1">
    <citation type="journal article" date="2020" name="bioRxiv">
        <title>Comparative genomics of Chlamydomonas.</title>
        <authorList>
            <person name="Craig R.J."/>
            <person name="Hasan A.R."/>
            <person name="Ness R.W."/>
            <person name="Keightley P.D."/>
        </authorList>
    </citation>
    <scope>NUCLEOTIDE SEQUENCE</scope>
    <source>
        <strain evidence="2">CCAP 11/70</strain>
    </source>
</reference>
<evidence type="ECO:0000313" key="3">
    <source>
        <dbReference type="Proteomes" id="UP000612055"/>
    </source>
</evidence>
<dbReference type="Proteomes" id="UP000612055">
    <property type="component" value="Unassembled WGS sequence"/>
</dbReference>
<sequence>MLKRLEAPGAADRAWRCTRGVIPAVSSGAWPRPRPLNSQQQRQQTLHPKLGHTVSCIGALGQGSGATPPPRRPSRPATQPGVLGL</sequence>